<evidence type="ECO:0000256" key="1">
    <source>
        <dbReference type="SAM" id="MobiDB-lite"/>
    </source>
</evidence>
<dbReference type="KEGG" id="ssm:Spirs_2501"/>
<feature type="compositionally biased region" description="Basic and acidic residues" evidence="1">
    <location>
        <begin position="65"/>
        <end position="75"/>
    </location>
</feature>
<sequence length="132" mass="15093">MGRQDRRKTSTQRGYGATWRKIRIEVLQAWGIPKRLWPKYDVDHNPAYDPAIEPDHRKYQLIPRLHGEHSRKTAKFDNGFGNRKRKEPRPVSPIINQSTARVTEGGCKSLGEKCPNHAPIQENTLSAKAKGV</sequence>
<dbReference type="HOGENOM" id="CLU_157995_0_0_12"/>
<dbReference type="EMBL" id="CP002116">
    <property type="protein sequence ID" value="ADK81614.1"/>
    <property type="molecule type" value="Genomic_DNA"/>
</dbReference>
<evidence type="ECO:0000313" key="3">
    <source>
        <dbReference type="Proteomes" id="UP000002318"/>
    </source>
</evidence>
<keyword evidence="3" id="KW-1185">Reference proteome</keyword>
<dbReference type="Proteomes" id="UP000002318">
    <property type="component" value="Chromosome"/>
</dbReference>
<proteinExistence type="predicted"/>
<reference evidence="2 3" key="1">
    <citation type="journal article" date="2010" name="Stand. Genomic Sci.">
        <title>Complete genome sequence of Spirochaeta smaragdinae type strain (SEBR 4228).</title>
        <authorList>
            <person name="Mavromatis K."/>
            <person name="Yasawong M."/>
            <person name="Chertkov O."/>
            <person name="Lapidus A."/>
            <person name="Lucas S."/>
            <person name="Nolan M."/>
            <person name="Del Rio T.G."/>
            <person name="Tice H."/>
            <person name="Cheng J.F."/>
            <person name="Pitluck S."/>
            <person name="Liolios K."/>
            <person name="Ivanova N."/>
            <person name="Tapia R."/>
            <person name="Han C."/>
            <person name="Bruce D."/>
            <person name="Goodwin L."/>
            <person name="Pati A."/>
            <person name="Chen A."/>
            <person name="Palaniappan K."/>
            <person name="Land M."/>
            <person name="Hauser L."/>
            <person name="Chang Y.J."/>
            <person name="Jeffries C.D."/>
            <person name="Detter J.C."/>
            <person name="Rohde M."/>
            <person name="Brambilla E."/>
            <person name="Spring S."/>
            <person name="Goker M."/>
            <person name="Sikorski J."/>
            <person name="Woyke T."/>
            <person name="Bristow J."/>
            <person name="Eisen J.A."/>
            <person name="Markowitz V."/>
            <person name="Hugenholtz P."/>
            <person name="Klenk H.P."/>
            <person name="Kyrpides N.C."/>
        </authorList>
    </citation>
    <scope>NUCLEOTIDE SEQUENCE [LARGE SCALE GENOMIC DNA]</scope>
    <source>
        <strain evidence="3">DSM 11293 / JCM 15392 / SEBR 4228</strain>
    </source>
</reference>
<gene>
    <name evidence="2" type="ordered locus">Spirs_2501</name>
</gene>
<organism evidence="2 3">
    <name type="scientific">Sediminispirochaeta smaragdinae (strain DSM 11293 / JCM 15392 / SEBR 4228)</name>
    <name type="common">Spirochaeta smaragdinae</name>
    <dbReference type="NCBI Taxonomy" id="573413"/>
    <lineage>
        <taxon>Bacteria</taxon>
        <taxon>Pseudomonadati</taxon>
        <taxon>Spirochaetota</taxon>
        <taxon>Spirochaetia</taxon>
        <taxon>Spirochaetales</taxon>
        <taxon>Spirochaetaceae</taxon>
        <taxon>Sediminispirochaeta</taxon>
    </lineage>
</organism>
<accession>E1R3I3</accession>
<name>E1R3I3_SEDSS</name>
<dbReference type="AlphaFoldDB" id="E1R3I3"/>
<protein>
    <submittedName>
        <fullName evidence="2">Uncharacterized protein</fullName>
    </submittedName>
</protein>
<dbReference type="OrthoDB" id="5292295at2"/>
<evidence type="ECO:0000313" key="2">
    <source>
        <dbReference type="EMBL" id="ADK81614.1"/>
    </source>
</evidence>
<dbReference type="STRING" id="573413.Spirs_2501"/>
<feature type="region of interest" description="Disordered" evidence="1">
    <location>
        <begin position="65"/>
        <end position="96"/>
    </location>
</feature>